<dbReference type="Pfam" id="PF02902">
    <property type="entry name" value="Peptidase_C48"/>
    <property type="match status" value="1"/>
</dbReference>
<gene>
    <name evidence="5" type="ORF">CEURO_LOCUS4700</name>
</gene>
<feature type="domain" description="Ubiquitin-like protease family profile" evidence="4">
    <location>
        <begin position="29"/>
        <end position="87"/>
    </location>
</feature>
<keyword evidence="6" id="KW-1185">Reference proteome</keyword>
<sequence>MRGLIHYLPLILSHMRSCSHGRVYGAVGSATVKMAHGVPQQTNGGDCGLLVVKIAKVLQMDMDIQLVCPDKVPSYRAKWAHDLYVHGTSMGKAIVTHSCVV</sequence>
<evidence type="ECO:0000256" key="1">
    <source>
        <dbReference type="ARBA" id="ARBA00005234"/>
    </source>
</evidence>
<organism evidence="5 6">
    <name type="scientific">Cuscuta europaea</name>
    <name type="common">European dodder</name>
    <dbReference type="NCBI Taxonomy" id="41803"/>
    <lineage>
        <taxon>Eukaryota</taxon>
        <taxon>Viridiplantae</taxon>
        <taxon>Streptophyta</taxon>
        <taxon>Embryophyta</taxon>
        <taxon>Tracheophyta</taxon>
        <taxon>Spermatophyta</taxon>
        <taxon>Magnoliopsida</taxon>
        <taxon>eudicotyledons</taxon>
        <taxon>Gunneridae</taxon>
        <taxon>Pentapetalae</taxon>
        <taxon>asterids</taxon>
        <taxon>lamiids</taxon>
        <taxon>Solanales</taxon>
        <taxon>Convolvulaceae</taxon>
        <taxon>Cuscuteae</taxon>
        <taxon>Cuscuta</taxon>
        <taxon>Cuscuta subgen. Cuscuta</taxon>
    </lineage>
</organism>
<dbReference type="InterPro" id="IPR003653">
    <property type="entry name" value="Peptidase_C48_C"/>
</dbReference>
<dbReference type="SUPFAM" id="SSF54001">
    <property type="entry name" value="Cysteine proteinases"/>
    <property type="match status" value="1"/>
</dbReference>
<evidence type="ECO:0000259" key="4">
    <source>
        <dbReference type="Pfam" id="PF02902"/>
    </source>
</evidence>
<dbReference type="OrthoDB" id="1680482at2759"/>
<proteinExistence type="inferred from homology"/>
<dbReference type="InterPro" id="IPR038765">
    <property type="entry name" value="Papain-like_cys_pep_sf"/>
</dbReference>
<keyword evidence="3" id="KW-0378">Hydrolase</keyword>
<reference evidence="5" key="1">
    <citation type="submission" date="2022-07" db="EMBL/GenBank/DDBJ databases">
        <authorList>
            <person name="Macas J."/>
            <person name="Novak P."/>
            <person name="Neumann P."/>
        </authorList>
    </citation>
    <scope>NUCLEOTIDE SEQUENCE</scope>
</reference>
<protein>
    <recommendedName>
        <fullName evidence="4">Ubiquitin-like protease family profile domain-containing protein</fullName>
    </recommendedName>
</protein>
<dbReference type="Proteomes" id="UP001152484">
    <property type="component" value="Unassembled WGS sequence"/>
</dbReference>
<dbReference type="GO" id="GO:0006508">
    <property type="term" value="P:proteolysis"/>
    <property type="evidence" value="ECO:0007669"/>
    <property type="project" value="UniProtKB-KW"/>
</dbReference>
<evidence type="ECO:0000256" key="3">
    <source>
        <dbReference type="ARBA" id="ARBA00022801"/>
    </source>
</evidence>
<dbReference type="EMBL" id="CAMAPE010000008">
    <property type="protein sequence ID" value="CAH9073209.1"/>
    <property type="molecule type" value="Genomic_DNA"/>
</dbReference>
<dbReference type="AlphaFoldDB" id="A0A9P0YS26"/>
<accession>A0A9P0YS26</accession>
<name>A0A9P0YS26_CUSEU</name>
<evidence type="ECO:0000313" key="6">
    <source>
        <dbReference type="Proteomes" id="UP001152484"/>
    </source>
</evidence>
<keyword evidence="2" id="KW-0645">Protease</keyword>
<evidence type="ECO:0000313" key="5">
    <source>
        <dbReference type="EMBL" id="CAH9073209.1"/>
    </source>
</evidence>
<comment type="caution">
    <text evidence="5">The sequence shown here is derived from an EMBL/GenBank/DDBJ whole genome shotgun (WGS) entry which is preliminary data.</text>
</comment>
<dbReference type="Gene3D" id="3.40.395.10">
    <property type="entry name" value="Adenoviral Proteinase, Chain A"/>
    <property type="match status" value="1"/>
</dbReference>
<dbReference type="GO" id="GO:0008234">
    <property type="term" value="F:cysteine-type peptidase activity"/>
    <property type="evidence" value="ECO:0007669"/>
    <property type="project" value="InterPro"/>
</dbReference>
<evidence type="ECO:0000256" key="2">
    <source>
        <dbReference type="ARBA" id="ARBA00022670"/>
    </source>
</evidence>
<comment type="similarity">
    <text evidence="1">Belongs to the peptidase C48 family.</text>
</comment>